<dbReference type="Proteomes" id="UP000029995">
    <property type="component" value="Unassembled WGS sequence"/>
</dbReference>
<name>A0A0A0D6I5_9PROT</name>
<dbReference type="EMBL" id="JANX01000182">
    <property type="protein sequence ID" value="KGM33453.1"/>
    <property type="molecule type" value="Genomic_DNA"/>
</dbReference>
<sequence length="208" mass="22025">MYVPPAFREDRIEILHAAIREAGLATLVSLGADGLVASHVPMLLDPAAGPNGTLYGHLAKANPHAAGGMAGTEALAIFQGPDAYITPSWYETKRQTGKVVPTWNYVAIHASGPLEMFDDADRLLDLVTRLTVRHEGGRAAPWAVSDAPPDFVRAHLKGIVGFALPIARLEGKWKMSQNRPAADRAGVVEGLGAEGRDDVAALVPVEPG</sequence>
<dbReference type="InterPro" id="IPR012349">
    <property type="entry name" value="Split_barrel_FMN-bd"/>
</dbReference>
<dbReference type="InterPro" id="IPR007396">
    <property type="entry name" value="TR_PAI2-type"/>
</dbReference>
<protein>
    <submittedName>
        <fullName evidence="1">Transcriptional regulator</fullName>
    </submittedName>
</protein>
<dbReference type="PANTHER" id="PTHR35802:SF1">
    <property type="entry name" value="PROTEASE SYNTHASE AND SPORULATION PROTEIN PAI 2"/>
    <property type="match status" value="1"/>
</dbReference>
<dbReference type="RefSeq" id="WP_034838875.1">
    <property type="nucleotide sequence ID" value="NZ_JANX01000182.1"/>
</dbReference>
<dbReference type="AlphaFoldDB" id="A0A0A0D6I5"/>
<dbReference type="Gene3D" id="2.30.110.10">
    <property type="entry name" value="Electron Transport, Fmn-binding Protein, Chain A"/>
    <property type="match status" value="1"/>
</dbReference>
<dbReference type="Pfam" id="PF04299">
    <property type="entry name" value="FMN_bind_2"/>
    <property type="match status" value="1"/>
</dbReference>
<comment type="caution">
    <text evidence="1">The sequence shown here is derived from an EMBL/GenBank/DDBJ whole genome shotgun (WGS) entry which is preliminary data.</text>
</comment>
<accession>A0A0A0D6I5</accession>
<proteinExistence type="predicted"/>
<reference evidence="1 2" key="1">
    <citation type="submission" date="2014-01" db="EMBL/GenBank/DDBJ databases">
        <title>Genome sequence determination for a cystic fibrosis isolate, Inquilinus limosus.</title>
        <authorList>
            <person name="Pino M."/>
            <person name="Di Conza J."/>
            <person name="Gutkind G."/>
        </authorList>
    </citation>
    <scope>NUCLEOTIDE SEQUENCE [LARGE SCALE GENOMIC DNA]</scope>
    <source>
        <strain evidence="1 2">MP06</strain>
    </source>
</reference>
<gene>
    <name evidence="1" type="ORF">P409_15750</name>
</gene>
<evidence type="ECO:0000313" key="2">
    <source>
        <dbReference type="Proteomes" id="UP000029995"/>
    </source>
</evidence>
<dbReference type="SUPFAM" id="SSF50475">
    <property type="entry name" value="FMN-binding split barrel"/>
    <property type="match status" value="1"/>
</dbReference>
<organism evidence="1 2">
    <name type="scientific">Inquilinus limosus MP06</name>
    <dbReference type="NCBI Taxonomy" id="1398085"/>
    <lineage>
        <taxon>Bacteria</taxon>
        <taxon>Pseudomonadati</taxon>
        <taxon>Pseudomonadota</taxon>
        <taxon>Alphaproteobacteria</taxon>
        <taxon>Rhodospirillales</taxon>
        <taxon>Rhodospirillaceae</taxon>
        <taxon>Inquilinus</taxon>
    </lineage>
</organism>
<dbReference type="OrthoDB" id="9794948at2"/>
<dbReference type="PIRSF" id="PIRSF010372">
    <property type="entry name" value="PaiB"/>
    <property type="match status" value="1"/>
</dbReference>
<evidence type="ECO:0000313" key="1">
    <source>
        <dbReference type="EMBL" id="KGM33453.1"/>
    </source>
</evidence>
<dbReference type="PANTHER" id="PTHR35802">
    <property type="entry name" value="PROTEASE SYNTHASE AND SPORULATION PROTEIN PAI 2"/>
    <property type="match status" value="1"/>
</dbReference>